<dbReference type="EMBL" id="JAWXYB010000018">
    <property type="protein sequence ID" value="MDX5932694.1"/>
    <property type="molecule type" value="Genomic_DNA"/>
</dbReference>
<sequence>MQLSLQNFTAMVEQMAAAVQGAATQVLDLTVGSVLRAILEANASLGLWLQWLIVEVLQTTRLATSSGSDCDSFGADFGFVRLPASTAAGIVTFGRFAPVLAAFIPVGTTVMTSDGTQSFAVTADAANPAYGPAPPGYNLAAGIGSIDLPVAALVAGAAGDVLGGTIGLLTSAIPGIDTVTNAAPTSGGLDAESDAAFKARFGNYLASLARATPGAIEAAIAGVQQGLSVEIDENVDQTGAPSPGSFVVTVDNGTGAPPASLLATIAAVVNAVRPVGTRFAVQGPVVVVANVSLTLSLATGAQSAAAIAAVTNAIASYIEALPVGASLPYSRLVQLAYDASAAVVNVTDLTLNGAAADIVPPIFGVVRTGTISVG</sequence>
<protein>
    <submittedName>
        <fullName evidence="3">Baseplate J/gp47 family protein</fullName>
    </submittedName>
</protein>
<evidence type="ECO:0000259" key="2">
    <source>
        <dbReference type="Pfam" id="PF26079"/>
    </source>
</evidence>
<dbReference type="InterPro" id="IPR058530">
    <property type="entry name" value="Baseplate_J-like_C"/>
</dbReference>
<dbReference type="InterPro" id="IPR052399">
    <property type="entry name" value="Phage_Baseplate_Assmbl_Protein"/>
</dbReference>
<evidence type="ECO:0000313" key="4">
    <source>
        <dbReference type="Proteomes" id="UP001279553"/>
    </source>
</evidence>
<feature type="domain" description="Baseplate protein J-like barrel" evidence="1">
    <location>
        <begin position="99"/>
        <end position="188"/>
    </location>
</feature>
<dbReference type="InterPro" id="IPR006949">
    <property type="entry name" value="Barrel_Baseplate_J-like"/>
</dbReference>
<feature type="domain" description="Baseplate J-like C-terminal" evidence="2">
    <location>
        <begin position="290"/>
        <end position="373"/>
    </location>
</feature>
<dbReference type="PANTHER" id="PTHR37829">
    <property type="entry name" value="PHAGE-LIKE ELEMENT PBSX PROTEIN XKDT"/>
    <property type="match status" value="1"/>
</dbReference>
<accession>A0AAW9DUC1</accession>
<dbReference type="AlphaFoldDB" id="A0AAW9DUC1"/>
<dbReference type="Proteomes" id="UP001279553">
    <property type="component" value="Unassembled WGS sequence"/>
</dbReference>
<proteinExistence type="predicted"/>
<dbReference type="RefSeq" id="WP_319615546.1">
    <property type="nucleotide sequence ID" value="NZ_JAWXYB010000018.1"/>
</dbReference>
<dbReference type="Pfam" id="PF26079">
    <property type="entry name" value="Baseplate_J_C"/>
    <property type="match status" value="1"/>
</dbReference>
<dbReference type="Pfam" id="PF04865">
    <property type="entry name" value="Baseplate_J"/>
    <property type="match status" value="1"/>
</dbReference>
<organism evidence="3 4">
    <name type="scientific">Acidiphilium acidophilum</name>
    <name type="common">Thiobacillus acidophilus</name>
    <dbReference type="NCBI Taxonomy" id="76588"/>
    <lineage>
        <taxon>Bacteria</taxon>
        <taxon>Pseudomonadati</taxon>
        <taxon>Pseudomonadota</taxon>
        <taxon>Alphaproteobacteria</taxon>
        <taxon>Acetobacterales</taxon>
        <taxon>Acidocellaceae</taxon>
        <taxon>Acidiphilium</taxon>
    </lineage>
</organism>
<evidence type="ECO:0000259" key="1">
    <source>
        <dbReference type="Pfam" id="PF04865"/>
    </source>
</evidence>
<keyword evidence="4" id="KW-1185">Reference proteome</keyword>
<gene>
    <name evidence="3" type="ORF">SIL87_18235</name>
</gene>
<dbReference type="PANTHER" id="PTHR37829:SF3">
    <property type="entry name" value="PROTEIN JAYE-RELATED"/>
    <property type="match status" value="1"/>
</dbReference>
<comment type="caution">
    <text evidence="3">The sequence shown here is derived from an EMBL/GenBank/DDBJ whole genome shotgun (WGS) entry which is preliminary data.</text>
</comment>
<reference evidence="3 4" key="1">
    <citation type="submission" date="2023-11" db="EMBL/GenBank/DDBJ databases">
        <title>MicrobeMod: A computational toolkit for identifying prokaryotic methylation and restriction-modification with nanopore sequencing.</title>
        <authorList>
            <person name="Crits-Christoph A."/>
            <person name="Kang S.C."/>
            <person name="Lee H."/>
            <person name="Ostrov N."/>
        </authorList>
    </citation>
    <scope>NUCLEOTIDE SEQUENCE [LARGE SCALE GENOMIC DNA]</scope>
    <source>
        <strain evidence="3 4">DSMZ 700</strain>
    </source>
</reference>
<evidence type="ECO:0000313" key="3">
    <source>
        <dbReference type="EMBL" id="MDX5932694.1"/>
    </source>
</evidence>
<name>A0AAW9DUC1_ACIAO</name>